<dbReference type="AlphaFoldDB" id="A0AAV6X509"/>
<dbReference type="InterPro" id="IPR011992">
    <property type="entry name" value="EF-hand-dom_pair"/>
</dbReference>
<feature type="domain" description="EF-hand" evidence="1">
    <location>
        <begin position="1"/>
        <end position="24"/>
    </location>
</feature>
<dbReference type="PANTHER" id="PTHR47319:SF5">
    <property type="entry name" value="CALCIUM-BINDING EF-HAND PROTEIN"/>
    <property type="match status" value="1"/>
</dbReference>
<gene>
    <name evidence="2" type="ORF">BUALT_Bualt10G0132500</name>
</gene>
<proteinExistence type="predicted"/>
<name>A0AAV6X509_9LAMI</name>
<evidence type="ECO:0000259" key="1">
    <source>
        <dbReference type="Pfam" id="PF13833"/>
    </source>
</evidence>
<dbReference type="EMBL" id="WHWC01000010">
    <property type="protein sequence ID" value="KAG8375747.1"/>
    <property type="molecule type" value="Genomic_DNA"/>
</dbReference>
<evidence type="ECO:0000313" key="2">
    <source>
        <dbReference type="EMBL" id="KAG8375747.1"/>
    </source>
</evidence>
<accession>A0AAV6X509</accession>
<dbReference type="PANTHER" id="PTHR47319">
    <property type="entry name" value="CALCIUM-BINDING PROTEIN KIC"/>
    <property type="match status" value="1"/>
</dbReference>
<dbReference type="GO" id="GO:0005509">
    <property type="term" value="F:calcium ion binding"/>
    <property type="evidence" value="ECO:0007669"/>
    <property type="project" value="InterPro"/>
</dbReference>
<dbReference type="Pfam" id="PF13833">
    <property type="entry name" value="EF-hand_8"/>
    <property type="match status" value="2"/>
</dbReference>
<dbReference type="InterPro" id="IPR002048">
    <property type="entry name" value="EF_hand_dom"/>
</dbReference>
<dbReference type="SUPFAM" id="SSF47473">
    <property type="entry name" value="EF-hand"/>
    <property type="match status" value="1"/>
</dbReference>
<keyword evidence="3" id="KW-1185">Reference proteome</keyword>
<comment type="caution">
    <text evidence="2">The sequence shown here is derived from an EMBL/GenBank/DDBJ whole genome shotgun (WGS) entry which is preliminary data.</text>
</comment>
<evidence type="ECO:0000313" key="3">
    <source>
        <dbReference type="Proteomes" id="UP000826271"/>
    </source>
</evidence>
<feature type="domain" description="EF-hand" evidence="1">
    <location>
        <begin position="88"/>
        <end position="135"/>
    </location>
</feature>
<sequence>MLKEGYLDGDGCLNQMEFCVLMFRLSPNLMNQAATPLSNHGLKEDVSRHPMELRRILRWIASSFINCGGYNLPDLKWLIAAFLCSNSTPESLKKNSVVLGLQGVSDDELLCMLKEGYLDGDGCLNQMEFCVLMFRLSPDLMNQAATPLSNHGLKEDVSRHPMELRRILRWIASSFINCGGYNLPDLKRSVRGSDIEGLYLGGLKSWDICLHTQEFCGQRDIGLELYVICHFKNEEEFASRA</sequence>
<reference evidence="2" key="1">
    <citation type="submission" date="2019-10" db="EMBL/GenBank/DDBJ databases">
        <authorList>
            <person name="Zhang R."/>
            <person name="Pan Y."/>
            <person name="Wang J."/>
            <person name="Ma R."/>
            <person name="Yu S."/>
        </authorList>
    </citation>
    <scope>NUCLEOTIDE SEQUENCE</scope>
    <source>
        <strain evidence="2">LA-IB0</strain>
        <tissue evidence="2">Leaf</tissue>
    </source>
</reference>
<dbReference type="Proteomes" id="UP000826271">
    <property type="component" value="Unassembled WGS sequence"/>
</dbReference>
<protein>
    <recommendedName>
        <fullName evidence="1">EF-hand domain-containing protein</fullName>
    </recommendedName>
</protein>
<dbReference type="InterPro" id="IPR044205">
    <property type="entry name" value="KIC/PBP1/KRP1"/>
</dbReference>
<organism evidence="2 3">
    <name type="scientific">Buddleja alternifolia</name>
    <dbReference type="NCBI Taxonomy" id="168488"/>
    <lineage>
        <taxon>Eukaryota</taxon>
        <taxon>Viridiplantae</taxon>
        <taxon>Streptophyta</taxon>
        <taxon>Embryophyta</taxon>
        <taxon>Tracheophyta</taxon>
        <taxon>Spermatophyta</taxon>
        <taxon>Magnoliopsida</taxon>
        <taxon>eudicotyledons</taxon>
        <taxon>Gunneridae</taxon>
        <taxon>Pentapetalae</taxon>
        <taxon>asterids</taxon>
        <taxon>lamiids</taxon>
        <taxon>Lamiales</taxon>
        <taxon>Scrophulariaceae</taxon>
        <taxon>Buddlejeae</taxon>
        <taxon>Buddleja</taxon>
    </lineage>
</organism>
<dbReference type="Gene3D" id="1.10.238.10">
    <property type="entry name" value="EF-hand"/>
    <property type="match status" value="1"/>
</dbReference>